<evidence type="ECO:0000259" key="2">
    <source>
        <dbReference type="Pfam" id="PF04892"/>
    </source>
</evidence>
<organism evidence="3 4">
    <name type="scientific">Vulcanibacillus modesticaldus</name>
    <dbReference type="NCBI Taxonomy" id="337097"/>
    <lineage>
        <taxon>Bacteria</taxon>
        <taxon>Bacillati</taxon>
        <taxon>Bacillota</taxon>
        <taxon>Bacilli</taxon>
        <taxon>Bacillales</taxon>
        <taxon>Bacillaceae</taxon>
        <taxon>Vulcanibacillus</taxon>
    </lineage>
</organism>
<keyword evidence="1" id="KW-0812">Transmembrane</keyword>
<keyword evidence="1" id="KW-1133">Transmembrane helix</keyword>
<comment type="caution">
    <text evidence="3">The sequence shown here is derived from an EMBL/GenBank/DDBJ whole genome shotgun (WGS) entry which is preliminary data.</text>
</comment>
<evidence type="ECO:0000313" key="4">
    <source>
        <dbReference type="Proteomes" id="UP000243739"/>
    </source>
</evidence>
<dbReference type="STRING" id="337097.BHF71_00955"/>
<dbReference type="OrthoDB" id="291892at2"/>
<gene>
    <name evidence="3" type="ORF">BHF71_00955</name>
</gene>
<sequence length="95" mass="11091">MDTMFLIRKLGHVTVYLILTLLILRAMKKRKQSHMPKSTYVIAFVIAIMYAISDEYHQSLTGFRDGRLMDVGIDGIGVLLGMWVYSRFIQKVYFR</sequence>
<dbReference type="Proteomes" id="UP000243739">
    <property type="component" value="Unassembled WGS sequence"/>
</dbReference>
<evidence type="ECO:0000256" key="1">
    <source>
        <dbReference type="SAM" id="Phobius"/>
    </source>
</evidence>
<dbReference type="NCBIfam" id="NF037970">
    <property type="entry name" value="vanZ_1"/>
    <property type="match status" value="1"/>
</dbReference>
<feature type="transmembrane region" description="Helical" evidence="1">
    <location>
        <begin position="6"/>
        <end position="27"/>
    </location>
</feature>
<dbReference type="EMBL" id="MIJF01000013">
    <property type="protein sequence ID" value="OEF99776.1"/>
    <property type="molecule type" value="Genomic_DNA"/>
</dbReference>
<feature type="transmembrane region" description="Helical" evidence="1">
    <location>
        <begin position="68"/>
        <end position="85"/>
    </location>
</feature>
<accession>A0A1D2YVV8</accession>
<name>A0A1D2YVV8_9BACI</name>
<protein>
    <recommendedName>
        <fullName evidence="2">VanZ-like domain-containing protein</fullName>
    </recommendedName>
</protein>
<evidence type="ECO:0000313" key="3">
    <source>
        <dbReference type="EMBL" id="OEF99776.1"/>
    </source>
</evidence>
<keyword evidence="4" id="KW-1185">Reference proteome</keyword>
<feature type="domain" description="VanZ-like" evidence="2">
    <location>
        <begin position="7"/>
        <end position="86"/>
    </location>
</feature>
<reference evidence="3 4" key="1">
    <citation type="submission" date="2016-09" db="EMBL/GenBank/DDBJ databases">
        <title>Draft genome sequence for the type strain of Vulcanibacillus modesticaldus BR, a strictly anaerobic, moderately thermophilic, and nitrate-reducing bacterium from deep sea-hydrothermal vents of the Mid-Atlantic Ridge.</title>
        <authorList>
            <person name="Abin C.A."/>
            <person name="Hollibaugh J.T."/>
        </authorList>
    </citation>
    <scope>NUCLEOTIDE SEQUENCE [LARGE SCALE GENOMIC DNA]</scope>
    <source>
        <strain evidence="3 4">BR</strain>
    </source>
</reference>
<dbReference type="AlphaFoldDB" id="A0A1D2YVV8"/>
<feature type="transmembrane region" description="Helical" evidence="1">
    <location>
        <begin position="39"/>
        <end position="56"/>
    </location>
</feature>
<dbReference type="Pfam" id="PF04892">
    <property type="entry name" value="VanZ"/>
    <property type="match status" value="1"/>
</dbReference>
<proteinExistence type="predicted"/>
<dbReference type="InterPro" id="IPR006976">
    <property type="entry name" value="VanZ-like"/>
</dbReference>
<keyword evidence="1" id="KW-0472">Membrane</keyword>